<dbReference type="Pfam" id="PF05794">
    <property type="entry name" value="Tcp11"/>
    <property type="match status" value="1"/>
</dbReference>
<name>A0AAD3H110_9STRA</name>
<dbReference type="PANTHER" id="PTHR12832">
    <property type="entry name" value="TESTIS-SPECIFIC PROTEIN PBS13 T-COMPLEX 11"/>
    <property type="match status" value="1"/>
</dbReference>
<evidence type="ECO:0000313" key="4">
    <source>
        <dbReference type="Proteomes" id="UP001054902"/>
    </source>
</evidence>
<evidence type="ECO:0000256" key="2">
    <source>
        <dbReference type="SAM" id="MobiDB-lite"/>
    </source>
</evidence>
<dbReference type="GO" id="GO:0007165">
    <property type="term" value="P:signal transduction"/>
    <property type="evidence" value="ECO:0007669"/>
    <property type="project" value="TreeGrafter"/>
</dbReference>
<dbReference type="InterPro" id="IPR008862">
    <property type="entry name" value="Tcp11"/>
</dbReference>
<comment type="similarity">
    <text evidence="1">Belongs to the TCP11 family.</text>
</comment>
<evidence type="ECO:0000256" key="1">
    <source>
        <dbReference type="ARBA" id="ARBA00010954"/>
    </source>
</evidence>
<dbReference type="AlphaFoldDB" id="A0AAD3H110"/>
<keyword evidence="4" id="KW-1185">Reference proteome</keyword>
<feature type="compositionally biased region" description="Basic and acidic residues" evidence="2">
    <location>
        <begin position="50"/>
        <end position="62"/>
    </location>
</feature>
<comment type="caution">
    <text evidence="3">The sequence shown here is derived from an EMBL/GenBank/DDBJ whole genome shotgun (WGS) entry which is preliminary data.</text>
</comment>
<dbReference type="Proteomes" id="UP001054902">
    <property type="component" value="Unassembled WGS sequence"/>
</dbReference>
<sequence>MDLFSLIDENGPLHPVSPDLIRRLQHRSPLNSPSRLSMPDLSETDQSASEGEKDLPNEKEKQALLTTEMKLKKARERREEIKKMRKIHVMDKNQQAIERAQKNIDNKRELLRQQSSRIEKVKARREKMEEKEKKRVLASIENKLNSAVSRAEQISKKKQIKAKNMRRLEKAKKRREITEFERRSNLLSSVDRRSNLAQKNMEMLLKDRQCKAREQIEHAQRVSSRVRAARILQRAMRSIFGVKEPKDQGSAAIKIQCWAPWRVNVACRRLFSHSGETTAALDSLRLLLSSMGHGTKRRRSCSSFDNLTTMMTKDVTIDAAKKFLATFDPIFGTAPCISSRTLLSAFLVSQEPMAVLGPKRSTDRCSILLENASHRLLESLTDLVLIDPSCEEYKNCASLVATTASSLMSYCTLFDKWKNSDKEELVAQMSKSAMQSWMAYLVAKDTLLYIEEKENEIYMGNNDPFFQQKVRCTSAKKGSWSHIKRIRTSLEKLLGKEDGLEVMKKAKRSAIAEVEKESLLLKAKVEIDDIKDSEVRKSEANVEDTPTVDLSDSAALDDVNEHVVHEILLADNNDIAAQLFQEPAVSICDCVDSFMAKYVDANSMSSDTSEVSVEMFAFTMEKAYFDQMRDDWVLRKNLRGVRDMVVELLAKMRKLVPNRKDLHDYFSDKEARSCSNAMDFLALMIRISEVMGDSLESPARAKSTLKWRKATVLYGCGKSAVPFNLADIESYVVTSIAFLVKKLDVCHADIVNFKLMKVTPLIRNNGIYYERKRFIERCGGSLENLHGTRSWIARVNQIYEDCNSNLSISLKKGFVDEILFVRERIAMPEVLCLDADRIGSIRERVQRIVISSALFLHTCTIMHIRSTHFDQNLLVKIGGHKDALMKALRNNLSFDELLDRSLSTILSFVKDVSKREVDEEKLQRLRIATEAVLKGSDPVLSLMDKRIRDVLKTGCILDIKLKNRNDANVPVSLNTGIKGGSLSSGNSSWKERFGFEMKKYSAKLGFTLLSDDIVDVSFDAFKVIDHCIKVHEEHVFIPLVNEL</sequence>
<reference evidence="3 4" key="1">
    <citation type="journal article" date="2021" name="Sci. Rep.">
        <title>The genome of the diatom Chaetoceros tenuissimus carries an ancient integrated fragment of an extant virus.</title>
        <authorList>
            <person name="Hongo Y."/>
            <person name="Kimura K."/>
            <person name="Takaki Y."/>
            <person name="Yoshida Y."/>
            <person name="Baba S."/>
            <person name="Kobayashi G."/>
            <person name="Nagasaki K."/>
            <person name="Hano T."/>
            <person name="Tomaru Y."/>
        </authorList>
    </citation>
    <scope>NUCLEOTIDE SEQUENCE [LARGE SCALE GENOMIC DNA]</scope>
    <source>
        <strain evidence="3 4">NIES-3715</strain>
    </source>
</reference>
<proteinExistence type="inferred from homology"/>
<organism evidence="3 4">
    <name type="scientific">Chaetoceros tenuissimus</name>
    <dbReference type="NCBI Taxonomy" id="426638"/>
    <lineage>
        <taxon>Eukaryota</taxon>
        <taxon>Sar</taxon>
        <taxon>Stramenopiles</taxon>
        <taxon>Ochrophyta</taxon>
        <taxon>Bacillariophyta</taxon>
        <taxon>Coscinodiscophyceae</taxon>
        <taxon>Chaetocerotophycidae</taxon>
        <taxon>Chaetocerotales</taxon>
        <taxon>Chaetocerotaceae</taxon>
        <taxon>Chaetoceros</taxon>
    </lineage>
</organism>
<dbReference type="EMBL" id="BLLK01000022">
    <property type="protein sequence ID" value="GFH46682.1"/>
    <property type="molecule type" value="Genomic_DNA"/>
</dbReference>
<feature type="region of interest" description="Disordered" evidence="2">
    <location>
        <begin position="24"/>
        <end position="63"/>
    </location>
</feature>
<accession>A0AAD3H110</accession>
<evidence type="ECO:0000313" key="3">
    <source>
        <dbReference type="EMBL" id="GFH46682.1"/>
    </source>
</evidence>
<dbReference type="PANTHER" id="PTHR12832:SF11">
    <property type="entry name" value="LD23868P"/>
    <property type="match status" value="1"/>
</dbReference>
<gene>
    <name evidence="3" type="ORF">CTEN210_03156</name>
</gene>
<protein>
    <submittedName>
        <fullName evidence="3">Uncharacterized protein</fullName>
    </submittedName>
</protein>